<comment type="caution">
    <text evidence="2">The sequence shown here is derived from an EMBL/GenBank/DDBJ whole genome shotgun (WGS) entry which is preliminary data.</text>
</comment>
<dbReference type="EMBL" id="QKYN01000053">
    <property type="protein sequence ID" value="RAG85055.1"/>
    <property type="molecule type" value="Genomic_DNA"/>
</dbReference>
<organism evidence="2 3">
    <name type="scientific">Streptacidiphilus pinicola</name>
    <dbReference type="NCBI Taxonomy" id="2219663"/>
    <lineage>
        <taxon>Bacteria</taxon>
        <taxon>Bacillati</taxon>
        <taxon>Actinomycetota</taxon>
        <taxon>Actinomycetes</taxon>
        <taxon>Kitasatosporales</taxon>
        <taxon>Streptomycetaceae</taxon>
        <taxon>Streptacidiphilus</taxon>
    </lineage>
</organism>
<proteinExistence type="predicted"/>
<keyword evidence="3" id="KW-1185">Reference proteome</keyword>
<accession>A0A2X0K710</accession>
<feature type="signal peptide" evidence="1">
    <location>
        <begin position="1"/>
        <end position="20"/>
    </location>
</feature>
<evidence type="ECO:0000313" key="3">
    <source>
        <dbReference type="Proteomes" id="UP000248889"/>
    </source>
</evidence>
<keyword evidence="1" id="KW-0732">Signal</keyword>
<evidence type="ECO:0000256" key="1">
    <source>
        <dbReference type="SAM" id="SignalP"/>
    </source>
</evidence>
<feature type="chain" id="PRO_5038515761" evidence="1">
    <location>
        <begin position="21"/>
        <end position="59"/>
    </location>
</feature>
<dbReference type="AlphaFoldDB" id="A0A2X0K710"/>
<sequence length="59" mass="5751">MKTKLIVLVKTVALAGTAMAALTVANGTSAQTPGLAAATPTTVVAQTTVTPDDGLPWGG</sequence>
<dbReference type="RefSeq" id="WP_111501276.1">
    <property type="nucleotide sequence ID" value="NZ_QKYN01000053.1"/>
</dbReference>
<name>A0A2X0K710_9ACTN</name>
<gene>
    <name evidence="2" type="ORF">DN069_13940</name>
</gene>
<evidence type="ECO:0000313" key="2">
    <source>
        <dbReference type="EMBL" id="RAG85055.1"/>
    </source>
</evidence>
<dbReference type="Proteomes" id="UP000248889">
    <property type="component" value="Unassembled WGS sequence"/>
</dbReference>
<protein>
    <submittedName>
        <fullName evidence="2">Uncharacterized protein</fullName>
    </submittedName>
</protein>
<reference evidence="2 3" key="1">
    <citation type="submission" date="2018-06" db="EMBL/GenBank/DDBJ databases">
        <title>Streptacidiphilus pinicola sp. nov., isolated from pine grove soil.</title>
        <authorList>
            <person name="Roh S.G."/>
            <person name="Park S."/>
            <person name="Kim M.-K."/>
            <person name="Yun B.-R."/>
            <person name="Park J."/>
            <person name="Kim M.J."/>
            <person name="Kim Y.S."/>
            <person name="Kim S.B."/>
        </authorList>
    </citation>
    <scope>NUCLEOTIDE SEQUENCE [LARGE SCALE GENOMIC DNA]</scope>
    <source>
        <strain evidence="2 3">MMS16-CNU450</strain>
    </source>
</reference>